<keyword evidence="3" id="KW-1003">Cell membrane</keyword>
<dbReference type="InterPro" id="IPR000515">
    <property type="entry name" value="MetI-like"/>
</dbReference>
<dbReference type="KEGG" id="naj:B1756_17225"/>
<keyword evidence="10" id="KW-1185">Reference proteome</keyword>
<keyword evidence="4 7" id="KW-0812">Transmembrane</keyword>
<sequence>MAAEAGRRWQRFDAGQRIRRTAVFLLAMGTVVGSWLYMGLDLQYVWTAPRELMDLAVRMFPPNWAYTTEIVLPLIETVHIAVVGTILAVTASLPVAFLAAENTTPNRVTYAIGKLIVTVTRSVHVVIWALVFVVMLGPGAFAGMVAIAVRSIGFVAKLLGEEIEEIEFDQVEAIRATGASSFQVLLYSVIPQIKPALVGIGVYRWDINVRSATILGAVGAGGIGVQLFNSVDAFRWSSVLMILIAILGIVLLSETISARARAMVR</sequence>
<reference evidence="10" key="1">
    <citation type="submission" date="2017-02" db="EMBL/GenBank/DDBJ databases">
        <title>Natronthermophilus aegyptiacus gen. nov.,sp. nov., an aerobic, extremely halophilic alkalithermophilic archaeon isolated from the athalassohaline Wadi An Natrun, Egypt.</title>
        <authorList>
            <person name="Zhao B."/>
        </authorList>
    </citation>
    <scope>NUCLEOTIDE SEQUENCE [LARGE SCALE GENOMIC DNA]</scope>
    <source>
        <strain evidence="10">JW/NM-HA 15</strain>
    </source>
</reference>
<dbReference type="SUPFAM" id="SSF161098">
    <property type="entry name" value="MetI-like"/>
    <property type="match status" value="1"/>
</dbReference>
<dbReference type="GeneID" id="32895853"/>
<dbReference type="EMBL" id="CP019893">
    <property type="protein sequence ID" value="ARS91290.1"/>
    <property type="molecule type" value="Genomic_DNA"/>
</dbReference>
<keyword evidence="6 7" id="KW-0472">Membrane</keyword>
<dbReference type="PANTHER" id="PTHR30043:SF1">
    <property type="entry name" value="ABC TRANSPORT SYSTEM PERMEASE PROTEIN P69"/>
    <property type="match status" value="1"/>
</dbReference>
<evidence type="ECO:0000256" key="2">
    <source>
        <dbReference type="ARBA" id="ARBA00022448"/>
    </source>
</evidence>
<evidence type="ECO:0000313" key="9">
    <source>
        <dbReference type="EMBL" id="ARS91290.1"/>
    </source>
</evidence>
<feature type="domain" description="ABC transmembrane type-1" evidence="8">
    <location>
        <begin position="74"/>
        <end position="257"/>
    </location>
</feature>
<evidence type="ECO:0000256" key="5">
    <source>
        <dbReference type="ARBA" id="ARBA00022989"/>
    </source>
</evidence>
<protein>
    <submittedName>
        <fullName evidence="9">Phosphonate ABC transporter, permease protein PhnE</fullName>
    </submittedName>
</protein>
<feature type="transmembrane region" description="Helical" evidence="7">
    <location>
        <begin position="78"/>
        <end position="100"/>
    </location>
</feature>
<dbReference type="Pfam" id="PF00528">
    <property type="entry name" value="BPD_transp_1"/>
    <property type="match status" value="1"/>
</dbReference>
<dbReference type="PANTHER" id="PTHR30043">
    <property type="entry name" value="PHOSPHONATES TRANSPORT SYSTEM PERMEASE PROTEIN"/>
    <property type="match status" value="1"/>
</dbReference>
<dbReference type="NCBIfam" id="TIGR01097">
    <property type="entry name" value="PhnE"/>
    <property type="match status" value="1"/>
</dbReference>
<comment type="similarity">
    <text evidence="7">Belongs to the binding-protein-dependent transport system permease family.</text>
</comment>
<dbReference type="InterPro" id="IPR005769">
    <property type="entry name" value="PhnE/PtxC"/>
</dbReference>
<evidence type="ECO:0000313" key="10">
    <source>
        <dbReference type="Proteomes" id="UP000250088"/>
    </source>
</evidence>
<dbReference type="InterPro" id="IPR035906">
    <property type="entry name" value="MetI-like_sf"/>
</dbReference>
<gene>
    <name evidence="9" type="ORF">B1756_17225</name>
</gene>
<comment type="subcellular location">
    <subcellularLocation>
        <location evidence="1 7">Cell membrane</location>
        <topology evidence="1 7">Multi-pass membrane protein</topology>
    </subcellularLocation>
</comment>
<dbReference type="GO" id="GO:0005886">
    <property type="term" value="C:plasma membrane"/>
    <property type="evidence" value="ECO:0007669"/>
    <property type="project" value="UniProtKB-SubCell"/>
</dbReference>
<dbReference type="CDD" id="cd06261">
    <property type="entry name" value="TM_PBP2"/>
    <property type="match status" value="1"/>
</dbReference>
<evidence type="ECO:0000256" key="7">
    <source>
        <dbReference type="RuleBase" id="RU363032"/>
    </source>
</evidence>
<keyword evidence="5 7" id="KW-1133">Transmembrane helix</keyword>
<feature type="transmembrane region" description="Helical" evidence="7">
    <location>
        <begin position="21"/>
        <end position="40"/>
    </location>
</feature>
<dbReference type="AlphaFoldDB" id="A0A2Z2HVQ7"/>
<dbReference type="Proteomes" id="UP000250088">
    <property type="component" value="Chromosome"/>
</dbReference>
<dbReference type="RefSeq" id="WP_086889659.1">
    <property type="nucleotide sequence ID" value="NZ_CP019893.1"/>
</dbReference>
<dbReference type="PROSITE" id="PS50928">
    <property type="entry name" value="ABC_TM1"/>
    <property type="match status" value="1"/>
</dbReference>
<evidence type="ECO:0000259" key="8">
    <source>
        <dbReference type="PROSITE" id="PS50928"/>
    </source>
</evidence>
<feature type="transmembrane region" description="Helical" evidence="7">
    <location>
        <begin position="234"/>
        <end position="253"/>
    </location>
</feature>
<evidence type="ECO:0000256" key="1">
    <source>
        <dbReference type="ARBA" id="ARBA00004651"/>
    </source>
</evidence>
<dbReference type="OrthoDB" id="338493at2157"/>
<proteinExistence type="inferred from homology"/>
<name>A0A2Z2HVQ7_9EURY</name>
<keyword evidence="2 7" id="KW-0813">Transport</keyword>
<dbReference type="GO" id="GO:0015416">
    <property type="term" value="F:ABC-type phosphonate transporter activity"/>
    <property type="evidence" value="ECO:0007669"/>
    <property type="project" value="InterPro"/>
</dbReference>
<evidence type="ECO:0000256" key="3">
    <source>
        <dbReference type="ARBA" id="ARBA00022475"/>
    </source>
</evidence>
<evidence type="ECO:0000256" key="6">
    <source>
        <dbReference type="ARBA" id="ARBA00023136"/>
    </source>
</evidence>
<accession>A0A2Z2HVQ7</accession>
<organism evidence="9 10">
    <name type="scientific">Natrarchaeobaculum aegyptiacum</name>
    <dbReference type="NCBI Taxonomy" id="745377"/>
    <lineage>
        <taxon>Archaea</taxon>
        <taxon>Methanobacteriati</taxon>
        <taxon>Methanobacteriota</taxon>
        <taxon>Stenosarchaea group</taxon>
        <taxon>Halobacteria</taxon>
        <taxon>Halobacteriales</taxon>
        <taxon>Natrialbaceae</taxon>
        <taxon>Natrarchaeobaculum</taxon>
    </lineage>
</organism>
<evidence type="ECO:0000256" key="4">
    <source>
        <dbReference type="ARBA" id="ARBA00022692"/>
    </source>
</evidence>
<dbReference type="Gene3D" id="1.10.3720.10">
    <property type="entry name" value="MetI-like"/>
    <property type="match status" value="1"/>
</dbReference>